<evidence type="ECO:0000313" key="2">
    <source>
        <dbReference type="EMBL" id="MBB3987379.1"/>
    </source>
</evidence>
<keyword evidence="3" id="KW-1185">Reference proteome</keyword>
<accession>A0A7W6GVI6</accession>
<protein>
    <submittedName>
        <fullName evidence="2">Cytochrome P450</fullName>
    </submittedName>
</protein>
<dbReference type="RefSeq" id="WP_183968460.1">
    <property type="nucleotide sequence ID" value="NZ_BAABBZ010000011.1"/>
</dbReference>
<dbReference type="Gene3D" id="1.10.630.10">
    <property type="entry name" value="Cytochrome P450"/>
    <property type="match status" value="1"/>
</dbReference>
<proteinExistence type="inferred from homology"/>
<reference evidence="2 3" key="1">
    <citation type="submission" date="2020-08" db="EMBL/GenBank/DDBJ databases">
        <title>Genomic Encyclopedia of Type Strains, Phase IV (KMG-IV): sequencing the most valuable type-strain genomes for metagenomic binning, comparative biology and taxonomic classification.</title>
        <authorList>
            <person name="Goeker M."/>
        </authorList>
    </citation>
    <scope>NUCLEOTIDE SEQUENCE [LARGE SCALE GENOMIC DNA]</scope>
    <source>
        <strain evidence="2 3">DSM 102235</strain>
    </source>
</reference>
<dbReference type="InterPro" id="IPR036396">
    <property type="entry name" value="Cyt_P450_sf"/>
</dbReference>
<evidence type="ECO:0000313" key="3">
    <source>
        <dbReference type="Proteomes" id="UP000541426"/>
    </source>
</evidence>
<gene>
    <name evidence="2" type="ORF">GGQ68_003726</name>
</gene>
<dbReference type="AlphaFoldDB" id="A0A7W6GVI6"/>
<comment type="similarity">
    <text evidence="1">Belongs to the cytochrome P450 family.</text>
</comment>
<dbReference type="PANTHER" id="PTHR46696">
    <property type="entry name" value="P450, PUTATIVE (EUROFUNG)-RELATED"/>
    <property type="match status" value="1"/>
</dbReference>
<comment type="caution">
    <text evidence="2">The sequence shown here is derived from an EMBL/GenBank/DDBJ whole genome shotgun (WGS) entry which is preliminary data.</text>
</comment>
<dbReference type="Proteomes" id="UP000541426">
    <property type="component" value="Unassembled WGS sequence"/>
</dbReference>
<dbReference type="GO" id="GO:0004497">
    <property type="term" value="F:monooxygenase activity"/>
    <property type="evidence" value="ECO:0007669"/>
    <property type="project" value="InterPro"/>
</dbReference>
<sequence length="329" mass="36186">MKQTANVTVTDYATGMKIFRSPDFGVDHPFRATRQIFGPSVLDTEAATHVERKRSWMAQFLPARIASPEVQGMIARAVDEGFAHAAEQDDLLAAAVYIPNRVLLLLLGLEDIDPIEHHTKLRAITDFLETNARNPEVMAARTYLQEGPFAATHALFDGLDDERQRNELLLFSYAAGETTFVAMKCMLLLWAQDPAQFAARIAEEGVKSFLATNMRNDPPLGIATRYCKQDTEIDGLTFAKGDLVHVDIVTANKTCPMSATGVPMDFTFGAGKHSCPGHLLAKAELEAVIERLSALDGARYRIEGDLDAPRPLNFRDPGDVRITSALELA</sequence>
<dbReference type="EMBL" id="JACIEJ010000010">
    <property type="protein sequence ID" value="MBB3987379.1"/>
    <property type="molecule type" value="Genomic_DNA"/>
</dbReference>
<dbReference type="PROSITE" id="PS00086">
    <property type="entry name" value="CYTOCHROME_P450"/>
    <property type="match status" value="1"/>
</dbReference>
<dbReference type="GO" id="GO:0005506">
    <property type="term" value="F:iron ion binding"/>
    <property type="evidence" value="ECO:0007669"/>
    <property type="project" value="InterPro"/>
</dbReference>
<dbReference type="PANTHER" id="PTHR46696:SF1">
    <property type="entry name" value="CYTOCHROME P450 YJIB-RELATED"/>
    <property type="match status" value="1"/>
</dbReference>
<dbReference type="GO" id="GO:0016705">
    <property type="term" value="F:oxidoreductase activity, acting on paired donors, with incorporation or reduction of molecular oxygen"/>
    <property type="evidence" value="ECO:0007669"/>
    <property type="project" value="InterPro"/>
</dbReference>
<dbReference type="SUPFAM" id="SSF48264">
    <property type="entry name" value="Cytochrome P450"/>
    <property type="match status" value="1"/>
</dbReference>
<organism evidence="2 3">
    <name type="scientific">Sagittula marina</name>
    <dbReference type="NCBI Taxonomy" id="943940"/>
    <lineage>
        <taxon>Bacteria</taxon>
        <taxon>Pseudomonadati</taxon>
        <taxon>Pseudomonadota</taxon>
        <taxon>Alphaproteobacteria</taxon>
        <taxon>Rhodobacterales</taxon>
        <taxon>Roseobacteraceae</taxon>
        <taxon>Sagittula</taxon>
    </lineage>
</organism>
<name>A0A7W6GVI6_9RHOB</name>
<dbReference type="GO" id="GO:0020037">
    <property type="term" value="F:heme binding"/>
    <property type="evidence" value="ECO:0007669"/>
    <property type="project" value="InterPro"/>
</dbReference>
<dbReference type="InterPro" id="IPR017972">
    <property type="entry name" value="Cyt_P450_CS"/>
</dbReference>
<evidence type="ECO:0000256" key="1">
    <source>
        <dbReference type="ARBA" id="ARBA00010617"/>
    </source>
</evidence>